<keyword evidence="3" id="KW-0687">Ribonucleoprotein</keyword>
<dbReference type="Gene3D" id="3.40.5.10">
    <property type="entry name" value="Ribosomal protein L9, N-terminal domain"/>
    <property type="match status" value="1"/>
</dbReference>
<organism evidence="5 6">
    <name type="scientific">Metschnikowia aff. pulcherrima</name>
    <dbReference type="NCBI Taxonomy" id="2163413"/>
    <lineage>
        <taxon>Eukaryota</taxon>
        <taxon>Fungi</taxon>
        <taxon>Dikarya</taxon>
        <taxon>Ascomycota</taxon>
        <taxon>Saccharomycotina</taxon>
        <taxon>Pichiomycetes</taxon>
        <taxon>Metschnikowiaceae</taxon>
        <taxon>Metschnikowia</taxon>
    </lineage>
</organism>
<dbReference type="GO" id="GO:0003735">
    <property type="term" value="F:structural constituent of ribosome"/>
    <property type="evidence" value="ECO:0007669"/>
    <property type="project" value="InterPro"/>
</dbReference>
<dbReference type="STRING" id="2163413.A0A4P6XKA4"/>
<evidence type="ECO:0000256" key="3">
    <source>
        <dbReference type="ARBA" id="ARBA00023274"/>
    </source>
</evidence>
<evidence type="ECO:0000313" key="6">
    <source>
        <dbReference type="Proteomes" id="UP000292447"/>
    </source>
</evidence>
<evidence type="ECO:0000313" key="5">
    <source>
        <dbReference type="EMBL" id="QBM86925.1"/>
    </source>
</evidence>
<proteinExistence type="inferred from homology"/>
<dbReference type="GO" id="GO:0006412">
    <property type="term" value="P:translation"/>
    <property type="evidence" value="ECO:0007669"/>
    <property type="project" value="InterPro"/>
</dbReference>
<reference evidence="6" key="1">
    <citation type="submission" date="2019-03" db="EMBL/GenBank/DDBJ databases">
        <title>Snf2 controls pulcherriminic acid biosynthesis and connects pigmentation and antifungal activity of the yeast Metschnikowia pulcherrima.</title>
        <authorList>
            <person name="Gore-Lloyd D."/>
            <person name="Sumann I."/>
            <person name="Brachmann A.O."/>
            <person name="Schneeberger K."/>
            <person name="Ortiz-Merino R.A."/>
            <person name="Moreno-Beltran M."/>
            <person name="Schlaefli M."/>
            <person name="Kirner P."/>
            <person name="Santos Kron A."/>
            <person name="Wolfe K.H."/>
            <person name="Piel J."/>
            <person name="Ahrens C.H."/>
            <person name="Henk D."/>
            <person name="Freimoser F.M."/>
        </authorList>
    </citation>
    <scope>NUCLEOTIDE SEQUENCE [LARGE SCALE GENOMIC DNA]</scope>
    <source>
        <strain evidence="6">APC 1.2</strain>
    </source>
</reference>
<dbReference type="InterPro" id="IPR000244">
    <property type="entry name" value="Ribosomal_bL9"/>
</dbReference>
<comment type="similarity">
    <text evidence="1">Belongs to the bacterial ribosomal protein bL9 family.</text>
</comment>
<dbReference type="Proteomes" id="UP000292447">
    <property type="component" value="Chromosome II"/>
</dbReference>
<keyword evidence="6" id="KW-1185">Reference proteome</keyword>
<protein>
    <submittedName>
        <fullName evidence="5">Ribosomal protein L9, N-terminal domain</fullName>
    </submittedName>
</protein>
<dbReference type="SUPFAM" id="SSF55658">
    <property type="entry name" value="L9 N-domain-like"/>
    <property type="match status" value="1"/>
</dbReference>
<dbReference type="InterPro" id="IPR020070">
    <property type="entry name" value="Ribosomal_bL9_N"/>
</dbReference>
<dbReference type="PANTHER" id="PTHR21368">
    <property type="entry name" value="50S RIBOSOMAL PROTEIN L9"/>
    <property type="match status" value="1"/>
</dbReference>
<dbReference type="GO" id="GO:1990904">
    <property type="term" value="C:ribonucleoprotein complex"/>
    <property type="evidence" value="ECO:0007669"/>
    <property type="project" value="UniProtKB-KW"/>
</dbReference>
<evidence type="ECO:0000256" key="1">
    <source>
        <dbReference type="ARBA" id="ARBA00010605"/>
    </source>
</evidence>
<dbReference type="InterPro" id="IPR009027">
    <property type="entry name" value="Ribosomal_bL9/RNase_H1_N"/>
</dbReference>
<name>A0A4P6XKA4_9ASCO</name>
<keyword evidence="2 5" id="KW-0689">Ribosomal protein</keyword>
<feature type="domain" description="Ribosomal protein L9" evidence="4">
    <location>
        <begin position="27"/>
        <end position="64"/>
    </location>
</feature>
<evidence type="ECO:0000259" key="4">
    <source>
        <dbReference type="Pfam" id="PF01281"/>
    </source>
</evidence>
<dbReference type="EMBL" id="CP034457">
    <property type="protein sequence ID" value="QBM86925.1"/>
    <property type="molecule type" value="Genomic_DNA"/>
</dbReference>
<dbReference type="Pfam" id="PF01281">
    <property type="entry name" value="Ribosomal_L9_N"/>
    <property type="match status" value="1"/>
</dbReference>
<sequence length="221" mass="24059">MFQGAGIVRYSVRWATTRSVLKSDKIPVQLLQDCSPLGVRGQIVRVKPAYMRNFLHVGNKACYIVEGHGPRIPVVERQRVAPVVEPKKVVTEQSIKKESVPVMSLDDLSNLFSNSRATRANETFTSQSFTAEAATSTYTLAELGDSLPSTFTINSPAFPVTREDLAKAVFNSTGIELPPSAIAVKDNKGENVAEIATSGSYSWAFLVSGQTGVLQRNLNIQ</sequence>
<gene>
    <name evidence="5" type="primary">MPUL0B01160</name>
    <name evidence="5" type="ORF">METSCH_B01160</name>
</gene>
<accession>A0A4P6XKA4</accession>
<dbReference type="AlphaFoldDB" id="A0A4P6XKA4"/>
<dbReference type="GO" id="GO:0005840">
    <property type="term" value="C:ribosome"/>
    <property type="evidence" value="ECO:0007669"/>
    <property type="project" value="UniProtKB-KW"/>
</dbReference>
<evidence type="ECO:0000256" key="2">
    <source>
        <dbReference type="ARBA" id="ARBA00022980"/>
    </source>
</evidence>
<dbReference type="InterPro" id="IPR036935">
    <property type="entry name" value="Ribosomal_bL9_N_sf"/>
</dbReference>